<dbReference type="STRING" id="1194083.BN12_4120010"/>
<evidence type="ECO:0000313" key="1">
    <source>
        <dbReference type="EMBL" id="CCH79307.1"/>
    </source>
</evidence>
<reference evidence="1 2" key="1">
    <citation type="journal article" date="2013" name="ISME J.">
        <title>A metabolic model for members of the genus Tetrasphaera involved in enhanced biological phosphorus removal.</title>
        <authorList>
            <person name="Kristiansen R."/>
            <person name="Nguyen H.T.T."/>
            <person name="Saunders A.M."/>
            <person name="Nielsen J.L."/>
            <person name="Wimmer R."/>
            <person name="Le V.Q."/>
            <person name="McIlroy S.J."/>
            <person name="Petrovski S."/>
            <person name="Seviour R.J."/>
            <person name="Calteau A."/>
            <person name="Nielsen K.L."/>
            <person name="Nielsen P.H."/>
        </authorList>
    </citation>
    <scope>NUCLEOTIDE SEQUENCE [LARGE SCALE GENOMIC DNA]</scope>
    <source>
        <strain evidence="1 2">T1-X7</strain>
    </source>
</reference>
<name>A0A077M2N6_9MICO</name>
<sequence>MEAMTMGKDNHLNRWTTLAHGTFVASIVLPEQGERHDAIELLLQAPTRQEALTRLHAMGYHSIRFKGHHRAPPQSDIQAIAEHEGTVLWRRFADGGPWHPFAAPDA</sequence>
<dbReference type="Proteomes" id="UP000035721">
    <property type="component" value="Unassembled WGS sequence"/>
</dbReference>
<dbReference type="EMBL" id="CAJB01000349">
    <property type="protein sequence ID" value="CCH79307.1"/>
    <property type="molecule type" value="Genomic_DNA"/>
</dbReference>
<organism evidence="1 2">
    <name type="scientific">Nostocoides japonicum T1-X7</name>
    <dbReference type="NCBI Taxonomy" id="1194083"/>
    <lineage>
        <taxon>Bacteria</taxon>
        <taxon>Bacillati</taxon>
        <taxon>Actinomycetota</taxon>
        <taxon>Actinomycetes</taxon>
        <taxon>Micrococcales</taxon>
        <taxon>Intrasporangiaceae</taxon>
        <taxon>Nostocoides</taxon>
    </lineage>
</organism>
<keyword evidence="2" id="KW-1185">Reference proteome</keyword>
<dbReference type="OrthoDB" id="9784823at2"/>
<evidence type="ECO:0000313" key="2">
    <source>
        <dbReference type="Proteomes" id="UP000035721"/>
    </source>
</evidence>
<dbReference type="AlphaFoldDB" id="A0A077M2N6"/>
<protein>
    <submittedName>
        <fullName evidence="1">Uncharacterized protein</fullName>
    </submittedName>
</protein>
<proteinExistence type="predicted"/>
<accession>A0A077M2N6</accession>
<dbReference type="RefSeq" id="WP_048555773.1">
    <property type="nucleotide sequence ID" value="NZ_HF570958.1"/>
</dbReference>
<gene>
    <name evidence="1" type="ORF">BN12_4120010</name>
</gene>
<comment type="caution">
    <text evidence="1">The sequence shown here is derived from an EMBL/GenBank/DDBJ whole genome shotgun (WGS) entry which is preliminary data.</text>
</comment>